<evidence type="ECO:0000256" key="7">
    <source>
        <dbReference type="ARBA" id="ARBA00022643"/>
    </source>
</evidence>
<dbReference type="GO" id="GO:0044205">
    <property type="term" value="P:'de novo' UMP biosynthetic process"/>
    <property type="evidence" value="ECO:0007669"/>
    <property type="project" value="UniProtKB-UniPathway"/>
</dbReference>
<accession>M9MED5</accession>
<dbReference type="AlphaFoldDB" id="M9MED5"/>
<evidence type="ECO:0000256" key="2">
    <source>
        <dbReference type="ARBA" id="ARBA00005161"/>
    </source>
</evidence>
<dbReference type="Proteomes" id="UP000011976">
    <property type="component" value="Unassembled WGS sequence"/>
</dbReference>
<comment type="pathway">
    <text evidence="2 11">Pyrimidine metabolism; UMP biosynthesis via de novo pathway; orotate from (S)-dihydroorotate (quinone route): step 1/1.</text>
</comment>
<dbReference type="PROSITE" id="PS00912">
    <property type="entry name" value="DHODEHASE_2"/>
    <property type="match status" value="1"/>
</dbReference>
<keyword evidence="6 11" id="KW-0285">Flavoprotein</keyword>
<evidence type="ECO:0000256" key="10">
    <source>
        <dbReference type="ARBA" id="ARBA00048639"/>
    </source>
</evidence>
<evidence type="ECO:0000256" key="3">
    <source>
        <dbReference type="ARBA" id="ARBA00005359"/>
    </source>
</evidence>
<dbReference type="PROSITE" id="PS00911">
    <property type="entry name" value="DHODEHASE_1"/>
    <property type="match status" value="1"/>
</dbReference>
<evidence type="ECO:0000313" key="14">
    <source>
        <dbReference type="Proteomes" id="UP000011976"/>
    </source>
</evidence>
<evidence type="ECO:0000256" key="5">
    <source>
        <dbReference type="ARBA" id="ARBA00017599"/>
    </source>
</evidence>
<dbReference type="Gene3D" id="3.20.20.70">
    <property type="entry name" value="Aldolase class I"/>
    <property type="match status" value="1"/>
</dbReference>
<keyword evidence="11" id="KW-1133">Transmembrane helix</keyword>
<evidence type="ECO:0000256" key="1">
    <source>
        <dbReference type="ARBA" id="ARBA00004370"/>
    </source>
</evidence>
<organism evidence="13 14">
    <name type="scientific">Pseudozyma antarctica (strain T-34)</name>
    <name type="common">Yeast</name>
    <name type="synonym">Candida antarctica</name>
    <dbReference type="NCBI Taxonomy" id="1151754"/>
    <lineage>
        <taxon>Eukaryota</taxon>
        <taxon>Fungi</taxon>
        <taxon>Dikarya</taxon>
        <taxon>Basidiomycota</taxon>
        <taxon>Ustilaginomycotina</taxon>
        <taxon>Ustilaginomycetes</taxon>
        <taxon>Ustilaginales</taxon>
        <taxon>Ustilaginaceae</taxon>
        <taxon>Moesziomyces</taxon>
    </lineage>
</organism>
<evidence type="ECO:0000259" key="12">
    <source>
        <dbReference type="Pfam" id="PF01180"/>
    </source>
</evidence>
<feature type="transmembrane region" description="Helical" evidence="11">
    <location>
        <begin position="76"/>
        <end position="94"/>
    </location>
</feature>
<evidence type="ECO:0000256" key="11">
    <source>
        <dbReference type="RuleBase" id="RU361255"/>
    </source>
</evidence>
<evidence type="ECO:0000256" key="4">
    <source>
        <dbReference type="ARBA" id="ARBA00012791"/>
    </source>
</evidence>
<dbReference type="EC" id="1.3.5.2" evidence="4 11"/>
<protein>
    <recommendedName>
        <fullName evidence="5 11">Dihydroorotate dehydrogenase (quinone), mitochondrial</fullName>
        <shortName evidence="11">DHOdehase</shortName>
        <ecNumber evidence="4 11">1.3.5.2</ecNumber>
    </recommendedName>
</protein>
<dbReference type="GO" id="GO:0005743">
    <property type="term" value="C:mitochondrial inner membrane"/>
    <property type="evidence" value="ECO:0007669"/>
    <property type="project" value="UniProtKB-SubCell"/>
</dbReference>
<feature type="transmembrane region" description="Helical" evidence="11">
    <location>
        <begin position="703"/>
        <end position="729"/>
    </location>
</feature>
<evidence type="ECO:0000313" key="13">
    <source>
        <dbReference type="EMBL" id="GAC75198.1"/>
    </source>
</evidence>
<keyword evidence="11" id="KW-0812">Transmembrane</keyword>
<keyword evidence="8 11" id="KW-0560">Oxidoreductase</keyword>
<gene>
    <name evidence="13" type="ORF">PANT_14c00092</name>
</gene>
<keyword evidence="11" id="KW-0496">Mitochondrion</keyword>
<reference evidence="14" key="1">
    <citation type="journal article" date="2013" name="Genome Announc.">
        <title>Genome sequence of the basidiomycetous yeast Pseudozyma antarctica T-34, a producer of the glycolipid biosurfactants mannosylerythritol lipids.</title>
        <authorList>
            <person name="Morita T."/>
            <person name="Koike H."/>
            <person name="Koyama Y."/>
            <person name="Hagiwara H."/>
            <person name="Ito E."/>
            <person name="Fukuoka T."/>
            <person name="Imura T."/>
            <person name="Machida M."/>
            <person name="Kitamoto D."/>
        </authorList>
    </citation>
    <scope>NUCLEOTIDE SEQUENCE [LARGE SCALE GENOMIC DNA]</scope>
    <source>
        <strain evidence="14">T-34</strain>
    </source>
</reference>
<proteinExistence type="inferred from homology"/>
<comment type="caution">
    <text evidence="11">Lacks conserved residue(s) required for the propagation of feature annotation.</text>
</comment>
<dbReference type="STRING" id="1151754.M9MED5"/>
<dbReference type="UniPathway" id="UPA00070">
    <property type="reaction ID" value="UER00946"/>
</dbReference>
<dbReference type="OrthoDB" id="14784at2759"/>
<comment type="cofactor">
    <cofactor evidence="11">
        <name>FMN</name>
        <dbReference type="ChEBI" id="CHEBI:58210"/>
    </cofactor>
    <text evidence="11">Binds 1 FMN per subunit.</text>
</comment>
<evidence type="ECO:0000256" key="9">
    <source>
        <dbReference type="ARBA" id="ARBA00023136"/>
    </source>
</evidence>
<dbReference type="SUPFAM" id="SSF51395">
    <property type="entry name" value="FMN-linked oxidoreductases"/>
    <property type="match status" value="1"/>
</dbReference>
<dbReference type="InterPro" id="IPR005719">
    <property type="entry name" value="Dihydroorotate_DH_2"/>
</dbReference>
<dbReference type="InterPro" id="IPR001295">
    <property type="entry name" value="Dihydroorotate_DH_CS"/>
</dbReference>
<dbReference type="InterPro" id="IPR013785">
    <property type="entry name" value="Aldolase_TIM"/>
</dbReference>
<sequence>MLASRSVRAAAAPVRASIAARATTPSSTLLTAAAPAWSRAAARSAALTRSPLAAPVGARTLFTRTPPTPLARTKQFVYLVFALAAGTLGVAYYADSRSAIHRWVAIPALKAFADPESAQKLAIKMLETGLAPRDMVDDDAVLETELFGRKLSNPIGLAAGFDKQAEAIDGLLDLGFGFIEIGSVTPEPQPGNPQPRYFRLTEDNACINRFGFNSEGHNVILSRLRDRIRRWLLHSSSIASLQDALVASPDSASADARQLVATHPKSTSAFVDATDLPRSLRPAKMLGINLGKNKTSKEESVDDYVKGVERLGPYADMIIVNVSSPNTPGLRRLQRRGVLEDLLTQVVKARDGMVESHLRFSDKKVQVPLLVKIAPDLSEEELHDVADAALKSGIDGLVISNTTISRPASLRSSEHVRETGGLSGPPVKPLALRALTTVHKRLEGKLPIIGCGGIATAQDALDFAKAGASAVELYTSFGYQGVGLPRRLKDELVSLLKAEGTTWKEAVGSGLDLSKVEIAVPNAERPTGLHPGSDAAFEKSVASVKLELDGLREKLGLNQTLSKQALHSFLPPREKDASYYDLLDKAHAALGLDLAAGEQTVHKVPESQPTADAKATQGEKQVRNAQQLLQDPAVPNIKLQLNEKTKKVVGDSTTAKVLEAKENAAQRNFAKIDKGRAVDPLCLDHLSVVTPGPCWAGLPSSPLFTLILVTLILILIILILVLVLTLVLISPRPPLGLAGAAPYRGIDIAARTMACV</sequence>
<dbReference type="EMBL" id="DF196780">
    <property type="protein sequence ID" value="GAC75198.1"/>
    <property type="molecule type" value="Genomic_DNA"/>
</dbReference>
<keyword evidence="7 11" id="KW-0288">FMN</keyword>
<evidence type="ECO:0000256" key="8">
    <source>
        <dbReference type="ARBA" id="ARBA00023002"/>
    </source>
</evidence>
<comment type="subcellular location">
    <subcellularLocation>
        <location evidence="1">Membrane</location>
    </subcellularLocation>
    <subcellularLocation>
        <location evidence="11">Mitochondrion inner membrane</location>
        <topology evidence="11">Single-pass membrane protein</topology>
    </subcellularLocation>
</comment>
<comment type="catalytic activity">
    <reaction evidence="10 11">
        <text>(S)-dihydroorotate + a quinone = orotate + a quinol</text>
        <dbReference type="Rhea" id="RHEA:30187"/>
        <dbReference type="ChEBI" id="CHEBI:24646"/>
        <dbReference type="ChEBI" id="CHEBI:30839"/>
        <dbReference type="ChEBI" id="CHEBI:30864"/>
        <dbReference type="ChEBI" id="CHEBI:132124"/>
        <dbReference type="EC" id="1.3.5.2"/>
    </reaction>
</comment>
<dbReference type="GO" id="GO:0106430">
    <property type="term" value="F:dihydroorotate dehydrogenase (quinone) activity"/>
    <property type="evidence" value="ECO:0007669"/>
    <property type="project" value="UniProtKB-EC"/>
</dbReference>
<dbReference type="InterPro" id="IPR005720">
    <property type="entry name" value="Dihydroorotate_DH_cat"/>
</dbReference>
<dbReference type="Pfam" id="PF01180">
    <property type="entry name" value="DHO_dh"/>
    <property type="match status" value="1"/>
</dbReference>
<dbReference type="NCBIfam" id="TIGR01036">
    <property type="entry name" value="pyrD_sub2"/>
    <property type="match status" value="1"/>
</dbReference>
<dbReference type="CDD" id="cd04738">
    <property type="entry name" value="DHOD_2_like"/>
    <property type="match status" value="1"/>
</dbReference>
<keyword evidence="11" id="KW-0999">Mitochondrion inner membrane</keyword>
<feature type="domain" description="Dihydroorotate dehydrogenase catalytic" evidence="12">
    <location>
        <begin position="142"/>
        <end position="496"/>
    </location>
</feature>
<dbReference type="PANTHER" id="PTHR48109:SF4">
    <property type="entry name" value="DIHYDROOROTATE DEHYDROGENASE (QUINONE), MITOCHONDRIAL"/>
    <property type="match status" value="1"/>
</dbReference>
<dbReference type="InterPro" id="IPR050074">
    <property type="entry name" value="DHO_dehydrogenase"/>
</dbReference>
<comment type="similarity">
    <text evidence="3 11">Belongs to the dihydroorotate dehydrogenase family. Type 2 subfamily.</text>
</comment>
<name>M9MED5_PSEA3</name>
<dbReference type="GO" id="GO:0006207">
    <property type="term" value="P:'de novo' pyrimidine nucleobase biosynthetic process"/>
    <property type="evidence" value="ECO:0007669"/>
    <property type="project" value="InterPro"/>
</dbReference>
<evidence type="ECO:0000256" key="6">
    <source>
        <dbReference type="ARBA" id="ARBA00022630"/>
    </source>
</evidence>
<dbReference type="PANTHER" id="PTHR48109">
    <property type="entry name" value="DIHYDROOROTATE DEHYDROGENASE (QUINONE), MITOCHONDRIAL-RELATED"/>
    <property type="match status" value="1"/>
</dbReference>
<keyword evidence="9 11" id="KW-0472">Membrane</keyword>